<dbReference type="EMBL" id="MFJA01000011">
    <property type="protein sequence ID" value="OGG03888.1"/>
    <property type="molecule type" value="Genomic_DNA"/>
</dbReference>
<dbReference type="AlphaFoldDB" id="A0A1F5YUJ9"/>
<protein>
    <submittedName>
        <fullName evidence="1">Uncharacterized protein</fullName>
    </submittedName>
</protein>
<name>A0A1F5YUJ9_9BACT</name>
<gene>
    <name evidence="1" type="ORF">A2W14_05445</name>
</gene>
<dbReference type="STRING" id="1798371.A2W14_05445"/>
<evidence type="ECO:0000313" key="2">
    <source>
        <dbReference type="Proteomes" id="UP000176665"/>
    </source>
</evidence>
<comment type="caution">
    <text evidence="1">The sequence shown here is derived from an EMBL/GenBank/DDBJ whole genome shotgun (WGS) entry which is preliminary data.</text>
</comment>
<accession>A0A1F5YUJ9</accession>
<evidence type="ECO:0000313" key="1">
    <source>
        <dbReference type="EMBL" id="OGG03888.1"/>
    </source>
</evidence>
<organism evidence="1 2">
    <name type="scientific">Candidatus Gottesmanbacteria bacterium RBG_16_37_8</name>
    <dbReference type="NCBI Taxonomy" id="1798371"/>
    <lineage>
        <taxon>Bacteria</taxon>
        <taxon>Candidatus Gottesmaniibacteriota</taxon>
    </lineage>
</organism>
<dbReference type="Proteomes" id="UP000176665">
    <property type="component" value="Unassembled WGS sequence"/>
</dbReference>
<reference evidence="1 2" key="1">
    <citation type="journal article" date="2016" name="Nat. Commun.">
        <title>Thousands of microbial genomes shed light on interconnected biogeochemical processes in an aquifer system.</title>
        <authorList>
            <person name="Anantharaman K."/>
            <person name="Brown C.T."/>
            <person name="Hug L.A."/>
            <person name="Sharon I."/>
            <person name="Castelle C.J."/>
            <person name="Probst A.J."/>
            <person name="Thomas B.C."/>
            <person name="Singh A."/>
            <person name="Wilkins M.J."/>
            <person name="Karaoz U."/>
            <person name="Brodie E.L."/>
            <person name="Williams K.H."/>
            <person name="Hubbard S.S."/>
            <person name="Banfield J.F."/>
        </authorList>
    </citation>
    <scope>NUCLEOTIDE SEQUENCE [LARGE SCALE GENOMIC DNA]</scope>
</reference>
<proteinExistence type="predicted"/>
<sequence length="160" mass="18561">MALIDLAKYDILDLLCTSFMTDEEKGSYIYDYMDAFAQYLSEKVADQFTDEDETNLENLLKDPTTTPEIVEKFYKDRVPDYDSLLLVATLTFKKAFLLDFYRGMLEETTKQNDPTVHLWVKIVASADEDNWDQINTLITTLSENYLKLQTPPAEVKTEQI</sequence>